<dbReference type="EMBL" id="MSFM01000005">
    <property type="protein sequence ID" value="PKY04731.1"/>
    <property type="molecule type" value="Genomic_DNA"/>
</dbReference>
<protein>
    <submittedName>
        <fullName evidence="2">Uncharacterized protein</fullName>
    </submittedName>
</protein>
<dbReference type="OrthoDB" id="4510819at2759"/>
<comment type="caution">
    <text evidence="2">The sequence shown here is derived from an EMBL/GenBank/DDBJ whole genome shotgun (WGS) entry which is preliminary data.</text>
</comment>
<dbReference type="AlphaFoldDB" id="A0A2I1D4D0"/>
<dbReference type="VEuPathDB" id="FungiDB:P168DRAFT_317781"/>
<feature type="compositionally biased region" description="Acidic residues" evidence="1">
    <location>
        <begin position="127"/>
        <end position="143"/>
    </location>
</feature>
<gene>
    <name evidence="2" type="ORF">P168DRAFT_317781</name>
</gene>
<feature type="region of interest" description="Disordered" evidence="1">
    <location>
        <begin position="119"/>
        <end position="181"/>
    </location>
</feature>
<sequence>MSRNRRAPKPSTPRIPNTPRVPNTPRAPNTQREQLEPSSVAKRPRTPMTWKRWNHRRDRQVLLAIFAQTNMKVPNFKELSEILGGEEYSVDMLRRRFIYLCEMAEEYREERQEVAAEMGNMSPKIESDEDDDQLDDDEFEDDVVIVGETASPQADTPLPSKPKPKPEPPWPTKSDSTTTAHYPNGAFSVYAKCTSQGSNPAAARAATE</sequence>
<dbReference type="Proteomes" id="UP000234254">
    <property type="component" value="Unassembled WGS sequence"/>
</dbReference>
<proteinExistence type="predicted"/>
<keyword evidence="3" id="KW-1185">Reference proteome</keyword>
<evidence type="ECO:0000313" key="3">
    <source>
        <dbReference type="Proteomes" id="UP000234254"/>
    </source>
</evidence>
<name>A0A2I1D4D0_ASPC2</name>
<evidence type="ECO:0000256" key="1">
    <source>
        <dbReference type="SAM" id="MobiDB-lite"/>
    </source>
</evidence>
<organism evidence="2 3">
    <name type="scientific">Aspergillus campestris (strain IBT 28561)</name>
    <dbReference type="NCBI Taxonomy" id="1392248"/>
    <lineage>
        <taxon>Eukaryota</taxon>
        <taxon>Fungi</taxon>
        <taxon>Dikarya</taxon>
        <taxon>Ascomycota</taxon>
        <taxon>Pezizomycotina</taxon>
        <taxon>Eurotiomycetes</taxon>
        <taxon>Eurotiomycetidae</taxon>
        <taxon>Eurotiales</taxon>
        <taxon>Aspergillaceae</taxon>
        <taxon>Aspergillus</taxon>
        <taxon>Aspergillus subgen. Circumdati</taxon>
    </lineage>
</organism>
<evidence type="ECO:0000313" key="2">
    <source>
        <dbReference type="EMBL" id="PKY04731.1"/>
    </source>
</evidence>
<feature type="region of interest" description="Disordered" evidence="1">
    <location>
        <begin position="1"/>
        <end position="50"/>
    </location>
</feature>
<accession>A0A2I1D4D0</accession>
<dbReference type="GeneID" id="36547661"/>
<dbReference type="RefSeq" id="XP_024693325.1">
    <property type="nucleotide sequence ID" value="XM_024840137.1"/>
</dbReference>
<reference evidence="2" key="1">
    <citation type="submission" date="2016-12" db="EMBL/GenBank/DDBJ databases">
        <title>The genomes of Aspergillus section Nigri reveals drivers in fungal speciation.</title>
        <authorList>
            <consortium name="DOE Joint Genome Institute"/>
            <person name="Vesth T.C."/>
            <person name="Nybo J."/>
            <person name="Theobald S."/>
            <person name="Brandl J."/>
            <person name="Frisvad J.C."/>
            <person name="Nielsen K.F."/>
            <person name="Lyhne E.K."/>
            <person name="Kogle M.E."/>
            <person name="Kuo A."/>
            <person name="Riley R."/>
            <person name="Clum A."/>
            <person name="Nolan M."/>
            <person name="Lipzen A."/>
            <person name="Salamov A."/>
            <person name="Henrissat B."/>
            <person name="Wiebenga A."/>
            <person name="De vries R.P."/>
            <person name="Grigoriev I.V."/>
            <person name="Mortensen U.H."/>
            <person name="Andersen M.R."/>
            <person name="Baker S.E."/>
        </authorList>
    </citation>
    <scope>NUCLEOTIDE SEQUENCE</scope>
    <source>
        <strain evidence="2">IBT 28561</strain>
    </source>
</reference>